<comment type="caution">
    <text evidence="2">The sequence shown here is derived from an EMBL/GenBank/DDBJ whole genome shotgun (WGS) entry which is preliminary data.</text>
</comment>
<protein>
    <submittedName>
        <fullName evidence="2">Uncharacterized protein</fullName>
    </submittedName>
</protein>
<evidence type="ECO:0000313" key="3">
    <source>
        <dbReference type="Proteomes" id="UP000023152"/>
    </source>
</evidence>
<dbReference type="EMBL" id="ASPP01002431">
    <property type="protein sequence ID" value="ETO34608.1"/>
    <property type="molecule type" value="Genomic_DNA"/>
</dbReference>
<feature type="compositionally biased region" description="Low complexity" evidence="1">
    <location>
        <begin position="53"/>
        <end position="71"/>
    </location>
</feature>
<evidence type="ECO:0000256" key="1">
    <source>
        <dbReference type="SAM" id="MobiDB-lite"/>
    </source>
</evidence>
<sequence>LARKEQSLLEALRAVDDISTTTMDDEKLIDDVTGGNAQAGRQTAMGKLKNRKGNNNANNVSTTTTTQGANTTLTTSAAADIKKQQSSSWNSSNPSISSSNFNINRGVSPPLFTADLNASFFKNASTANRQLQTQAGLSQPTLQPKSQLGKENKWRHCPNPWLLMLQKSKTFSLYIHIHMYMYICM</sequence>
<gene>
    <name evidence="2" type="ORF">RFI_02484</name>
</gene>
<dbReference type="AlphaFoldDB" id="X6P918"/>
<reference evidence="2 3" key="1">
    <citation type="journal article" date="2013" name="Curr. Biol.">
        <title>The Genome of the Foraminiferan Reticulomyxa filosa.</title>
        <authorList>
            <person name="Glockner G."/>
            <person name="Hulsmann N."/>
            <person name="Schleicher M."/>
            <person name="Noegel A.A."/>
            <person name="Eichinger L."/>
            <person name="Gallinger C."/>
            <person name="Pawlowski J."/>
            <person name="Sierra R."/>
            <person name="Euteneuer U."/>
            <person name="Pillet L."/>
            <person name="Moustafa A."/>
            <person name="Platzer M."/>
            <person name="Groth M."/>
            <person name="Szafranski K."/>
            <person name="Schliwa M."/>
        </authorList>
    </citation>
    <scope>NUCLEOTIDE SEQUENCE [LARGE SCALE GENOMIC DNA]</scope>
</reference>
<name>X6P918_RETFI</name>
<keyword evidence="3" id="KW-1185">Reference proteome</keyword>
<dbReference type="Proteomes" id="UP000023152">
    <property type="component" value="Unassembled WGS sequence"/>
</dbReference>
<feature type="region of interest" description="Disordered" evidence="1">
    <location>
        <begin position="30"/>
        <end position="71"/>
    </location>
</feature>
<proteinExistence type="predicted"/>
<evidence type="ECO:0000313" key="2">
    <source>
        <dbReference type="EMBL" id="ETO34608.1"/>
    </source>
</evidence>
<feature type="non-terminal residue" evidence="2">
    <location>
        <position position="1"/>
    </location>
</feature>
<accession>X6P918</accession>
<organism evidence="2 3">
    <name type="scientific">Reticulomyxa filosa</name>
    <dbReference type="NCBI Taxonomy" id="46433"/>
    <lineage>
        <taxon>Eukaryota</taxon>
        <taxon>Sar</taxon>
        <taxon>Rhizaria</taxon>
        <taxon>Retaria</taxon>
        <taxon>Foraminifera</taxon>
        <taxon>Monothalamids</taxon>
        <taxon>Reticulomyxidae</taxon>
        <taxon>Reticulomyxa</taxon>
    </lineage>
</organism>